<name>A0A0C3H445_OIDMZ</name>
<evidence type="ECO:0008006" key="3">
    <source>
        <dbReference type="Google" id="ProtNLM"/>
    </source>
</evidence>
<dbReference type="AlphaFoldDB" id="A0A0C3H445"/>
<dbReference type="EMBL" id="KN832881">
    <property type="protein sequence ID" value="KIM98099.1"/>
    <property type="molecule type" value="Genomic_DNA"/>
</dbReference>
<dbReference type="SUPFAM" id="SSF51197">
    <property type="entry name" value="Clavaminate synthase-like"/>
    <property type="match status" value="1"/>
</dbReference>
<gene>
    <name evidence="1" type="ORF">OIDMADRAFT_43952</name>
</gene>
<dbReference type="InterPro" id="IPR027443">
    <property type="entry name" value="IPNS-like_sf"/>
</dbReference>
<evidence type="ECO:0000313" key="1">
    <source>
        <dbReference type="EMBL" id="KIM98099.1"/>
    </source>
</evidence>
<sequence>MSPFLRKVLYLYSLAYPPIPRFCAPGHDPLYSSTNPSQRSRGPRKEGDISSVFASLSGSMTPPPRFADIKSKLIHNREAAIQASWSRLLKALRSEIDHISSTGSDIIPSMEFSEIKNHSRVLPFASALKKRGAAIIRGVVEQEVALSWKEEIRSYIKANPTTKAFPADIPAVFELYWSPGQMKARAHPNMLETQRFLLSFWHAKEPSAAIDINYTVSYADRLRIRQPGDAGFALGAHVDGGSVERWEPEGYGIGDPYASIFAGQFEEFDPWECSTRINVESDLYDGAGACSMFRMFQGWLSMSGTGPGEGTLLVNPLFSLATSYFLLRPFFSAINPDPSKNGYLEEQNWQLDTIQTPLLQGASLGCTQELTDALHPHLELSKTMIHVPRVNPGDYVAWHCDSLHAVDKIHKGTGDSSVLYIPACPLTETNVRYLVRQRAAFLEGTPGPDFPGGVGERAHVGRMSQSDVHAAGGIEGLRAMGLEQWNIDGAKTEWETSFLREMNRCLDLPT</sequence>
<dbReference type="Proteomes" id="UP000054321">
    <property type="component" value="Unassembled WGS sequence"/>
</dbReference>
<dbReference type="PANTHER" id="PTHR30613:SF1">
    <property type="entry name" value="DUF1479 DOMAIN PROTEIN (AFU_ORTHOLOGUE AFUA_5G09280)"/>
    <property type="match status" value="1"/>
</dbReference>
<proteinExistence type="predicted"/>
<accession>A0A0C3H445</accession>
<dbReference type="Gene3D" id="2.60.120.330">
    <property type="entry name" value="B-lactam Antibiotic, Isopenicillin N Synthase, Chain"/>
    <property type="match status" value="1"/>
</dbReference>
<evidence type="ECO:0000313" key="2">
    <source>
        <dbReference type="Proteomes" id="UP000054321"/>
    </source>
</evidence>
<dbReference type="InterPro" id="IPR010856">
    <property type="entry name" value="Gig2-like"/>
</dbReference>
<dbReference type="InParanoid" id="A0A0C3H445"/>
<dbReference type="OrthoDB" id="8249012at2759"/>
<protein>
    <recommendedName>
        <fullName evidence="3">DUF1479 domain protein</fullName>
    </recommendedName>
</protein>
<dbReference type="HOGENOM" id="CLU_011148_0_0_1"/>
<keyword evidence="2" id="KW-1185">Reference proteome</keyword>
<organism evidence="1 2">
    <name type="scientific">Oidiodendron maius (strain Zn)</name>
    <dbReference type="NCBI Taxonomy" id="913774"/>
    <lineage>
        <taxon>Eukaryota</taxon>
        <taxon>Fungi</taxon>
        <taxon>Dikarya</taxon>
        <taxon>Ascomycota</taxon>
        <taxon>Pezizomycotina</taxon>
        <taxon>Leotiomycetes</taxon>
        <taxon>Leotiomycetes incertae sedis</taxon>
        <taxon>Myxotrichaceae</taxon>
        <taxon>Oidiodendron</taxon>
    </lineage>
</organism>
<reference evidence="1 2" key="1">
    <citation type="submission" date="2014-04" db="EMBL/GenBank/DDBJ databases">
        <authorList>
            <consortium name="DOE Joint Genome Institute"/>
            <person name="Kuo A."/>
            <person name="Martino E."/>
            <person name="Perotto S."/>
            <person name="Kohler A."/>
            <person name="Nagy L.G."/>
            <person name="Floudas D."/>
            <person name="Copeland A."/>
            <person name="Barry K.W."/>
            <person name="Cichocki N."/>
            <person name="Veneault-Fourrey C."/>
            <person name="LaButti K."/>
            <person name="Lindquist E.A."/>
            <person name="Lipzen A."/>
            <person name="Lundell T."/>
            <person name="Morin E."/>
            <person name="Murat C."/>
            <person name="Sun H."/>
            <person name="Tunlid A."/>
            <person name="Henrissat B."/>
            <person name="Grigoriev I.V."/>
            <person name="Hibbett D.S."/>
            <person name="Martin F."/>
            <person name="Nordberg H.P."/>
            <person name="Cantor M.N."/>
            <person name="Hua S.X."/>
        </authorList>
    </citation>
    <scope>NUCLEOTIDE SEQUENCE [LARGE SCALE GENOMIC DNA]</scope>
    <source>
        <strain evidence="1 2">Zn</strain>
    </source>
</reference>
<reference evidence="2" key="2">
    <citation type="submission" date="2015-01" db="EMBL/GenBank/DDBJ databases">
        <title>Evolutionary Origins and Diversification of the Mycorrhizal Mutualists.</title>
        <authorList>
            <consortium name="DOE Joint Genome Institute"/>
            <consortium name="Mycorrhizal Genomics Consortium"/>
            <person name="Kohler A."/>
            <person name="Kuo A."/>
            <person name="Nagy L.G."/>
            <person name="Floudas D."/>
            <person name="Copeland A."/>
            <person name="Barry K.W."/>
            <person name="Cichocki N."/>
            <person name="Veneault-Fourrey C."/>
            <person name="LaButti K."/>
            <person name="Lindquist E.A."/>
            <person name="Lipzen A."/>
            <person name="Lundell T."/>
            <person name="Morin E."/>
            <person name="Murat C."/>
            <person name="Riley R."/>
            <person name="Ohm R."/>
            <person name="Sun H."/>
            <person name="Tunlid A."/>
            <person name="Henrissat B."/>
            <person name="Grigoriev I.V."/>
            <person name="Hibbett D.S."/>
            <person name="Martin F."/>
        </authorList>
    </citation>
    <scope>NUCLEOTIDE SEQUENCE [LARGE SCALE GENOMIC DNA]</scope>
    <source>
        <strain evidence="2">Zn</strain>
    </source>
</reference>
<dbReference type="Pfam" id="PF07350">
    <property type="entry name" value="Gig2-like"/>
    <property type="match status" value="1"/>
</dbReference>
<dbReference type="PANTHER" id="PTHR30613">
    <property type="entry name" value="UNCHARACTERIZED PROTEIN YBIU-RELATED"/>
    <property type="match status" value="1"/>
</dbReference>
<dbReference type="STRING" id="913774.A0A0C3H445"/>